<evidence type="ECO:0000313" key="2">
    <source>
        <dbReference type="EMBL" id="SDX90732.1"/>
    </source>
</evidence>
<dbReference type="RefSeq" id="WP_074715367.1">
    <property type="nucleotide sequence ID" value="NZ_FNPG01000005.1"/>
</dbReference>
<dbReference type="InterPro" id="IPR018778">
    <property type="entry name" value="T7SS_EssB"/>
</dbReference>
<evidence type="ECO:0000313" key="3">
    <source>
        <dbReference type="Proteomes" id="UP000183918"/>
    </source>
</evidence>
<dbReference type="Proteomes" id="UP000183918">
    <property type="component" value="Unassembled WGS sequence"/>
</dbReference>
<keyword evidence="1" id="KW-0812">Transmembrane</keyword>
<keyword evidence="1" id="KW-0472">Membrane</keyword>
<protein>
    <submittedName>
        <fullName evidence="2">Type VII secretion protein EssB</fullName>
    </submittedName>
</protein>
<dbReference type="InterPro" id="IPR042565">
    <property type="entry name" value="T7SS_EssB_C"/>
</dbReference>
<dbReference type="Gene3D" id="1.10.510.10">
    <property type="entry name" value="Transferase(Phosphotransferase) domain 1"/>
    <property type="match status" value="1"/>
</dbReference>
<organism evidence="2 3">
    <name type="scientific">Lachnobacterium bovis DSM 14045</name>
    <dbReference type="NCBI Taxonomy" id="1122142"/>
    <lineage>
        <taxon>Bacteria</taxon>
        <taxon>Bacillati</taxon>
        <taxon>Bacillota</taxon>
        <taxon>Clostridia</taxon>
        <taxon>Lachnospirales</taxon>
        <taxon>Lachnospiraceae</taxon>
        <taxon>Lachnobacterium</taxon>
    </lineage>
</organism>
<dbReference type="STRING" id="1122142.SAMN02910414_00244"/>
<sequence length="397" mass="46887">MNTQMTTQNRNVKINNVLNVQTNQPLSCIVVKKSDINAKIEFDYKKLERLPEPFINAKYEENGEDVRITFDMSNLKNVTQLKKEKSEKKYRFLVNLKVLEENLKKYKFSMNPNNIFYDENFIPKVKMRDLYTSEELRHLQENNMSFVNVYKCYIGGILGNNYTIEQILQSGVNILKDEKSFERFFKCQSVNELVNELKNRYHRIEEKERKTKVLVSKRFHYVITTVAITSLVLFIVSTGLFIWTNFFKLRKSQIVVSAMESYIEEDYVQCIDDLKPLSVKSMDKKTKYILATSYAKTENLKKKEIEKIVSRIDVKSDNRELEYWIYLGRLDCKKSEDLAKSMSDDKLLIYAYMKEKNVLEQDSVKSGSKKQERIEELDDNIKKIGDKYQKNNGNKES</sequence>
<dbReference type="OrthoDB" id="4975281at2"/>
<dbReference type="AlphaFoldDB" id="A0A1H3FI52"/>
<name>A0A1H3FI52_9FIRM</name>
<evidence type="ECO:0000256" key="1">
    <source>
        <dbReference type="SAM" id="Phobius"/>
    </source>
</evidence>
<keyword evidence="3" id="KW-1185">Reference proteome</keyword>
<dbReference type="EMBL" id="FNPG01000005">
    <property type="protein sequence ID" value="SDX90732.1"/>
    <property type="molecule type" value="Genomic_DNA"/>
</dbReference>
<reference evidence="2 3" key="1">
    <citation type="submission" date="2016-10" db="EMBL/GenBank/DDBJ databases">
        <authorList>
            <person name="de Groot N.N."/>
        </authorList>
    </citation>
    <scope>NUCLEOTIDE SEQUENCE [LARGE SCALE GENOMIC DNA]</scope>
    <source>
        <strain evidence="2 3">DSM 14045</strain>
    </source>
</reference>
<gene>
    <name evidence="2" type="ORF">SAMN02910414_00244</name>
</gene>
<proteinExistence type="predicted"/>
<accession>A0A1H3FI52</accession>
<keyword evidence="1" id="KW-1133">Transmembrane helix</keyword>
<dbReference type="Gene3D" id="1.25.40.680">
    <property type="entry name" value="Type VII secretion system EssB, C-terminal-like domain"/>
    <property type="match status" value="1"/>
</dbReference>
<feature type="transmembrane region" description="Helical" evidence="1">
    <location>
        <begin position="219"/>
        <end position="243"/>
    </location>
</feature>
<dbReference type="Pfam" id="PF10140">
    <property type="entry name" value="YukC"/>
    <property type="match status" value="1"/>
</dbReference>